<organism evidence="1 2">
    <name type="scientific">Elysia crispata</name>
    <name type="common">lettuce slug</name>
    <dbReference type="NCBI Taxonomy" id="231223"/>
    <lineage>
        <taxon>Eukaryota</taxon>
        <taxon>Metazoa</taxon>
        <taxon>Spiralia</taxon>
        <taxon>Lophotrochozoa</taxon>
        <taxon>Mollusca</taxon>
        <taxon>Gastropoda</taxon>
        <taxon>Heterobranchia</taxon>
        <taxon>Euthyneura</taxon>
        <taxon>Panpulmonata</taxon>
        <taxon>Sacoglossa</taxon>
        <taxon>Placobranchoidea</taxon>
        <taxon>Plakobranchidae</taxon>
        <taxon>Elysia</taxon>
    </lineage>
</organism>
<reference evidence="1" key="1">
    <citation type="journal article" date="2023" name="G3 (Bethesda)">
        <title>A reference genome for the long-term kleptoplast-retaining sea slug Elysia crispata morphotype clarki.</title>
        <authorList>
            <person name="Eastman K.E."/>
            <person name="Pendleton A.L."/>
            <person name="Shaikh M.A."/>
            <person name="Suttiyut T."/>
            <person name="Ogas R."/>
            <person name="Tomko P."/>
            <person name="Gavelis G."/>
            <person name="Widhalm J.R."/>
            <person name="Wisecaver J.H."/>
        </authorList>
    </citation>
    <scope>NUCLEOTIDE SEQUENCE</scope>
    <source>
        <strain evidence="1">ECLA1</strain>
    </source>
</reference>
<keyword evidence="2" id="KW-1185">Reference proteome</keyword>
<accession>A0AAE1DSF1</accession>
<dbReference type="Proteomes" id="UP001283361">
    <property type="component" value="Unassembled WGS sequence"/>
</dbReference>
<name>A0AAE1DSF1_9GAST</name>
<proteinExistence type="predicted"/>
<dbReference type="EMBL" id="JAWDGP010002657">
    <property type="protein sequence ID" value="KAK3781184.1"/>
    <property type="molecule type" value="Genomic_DNA"/>
</dbReference>
<comment type="caution">
    <text evidence="1">The sequence shown here is derived from an EMBL/GenBank/DDBJ whole genome shotgun (WGS) entry which is preliminary data.</text>
</comment>
<gene>
    <name evidence="1" type="ORF">RRG08_020123</name>
</gene>
<evidence type="ECO:0000313" key="1">
    <source>
        <dbReference type="EMBL" id="KAK3781184.1"/>
    </source>
</evidence>
<sequence length="132" mass="14406">MSTAGIERRDTILKLSETRADNLYADGPRPLLLELSSPRLLLEPDVGPPGLPGDAGILPPADDQTVRALLNPLGPVLPRGVLLQFYFLPVPHINHRSSMEFSEDSIEKFNLKFGKQGGKLTQGLRACGRSFC</sequence>
<evidence type="ECO:0000313" key="2">
    <source>
        <dbReference type="Proteomes" id="UP001283361"/>
    </source>
</evidence>
<protein>
    <submittedName>
        <fullName evidence="1">Uncharacterized protein</fullName>
    </submittedName>
</protein>
<dbReference type="AlphaFoldDB" id="A0AAE1DSF1"/>